<name>A0A3M7PXL6_BRAPC</name>
<evidence type="ECO:0000313" key="2">
    <source>
        <dbReference type="Proteomes" id="UP000276133"/>
    </source>
</evidence>
<protein>
    <submittedName>
        <fullName evidence="1">Uncharacterized protein</fullName>
    </submittedName>
</protein>
<organism evidence="1 2">
    <name type="scientific">Brachionus plicatilis</name>
    <name type="common">Marine rotifer</name>
    <name type="synonym">Brachionus muelleri</name>
    <dbReference type="NCBI Taxonomy" id="10195"/>
    <lineage>
        <taxon>Eukaryota</taxon>
        <taxon>Metazoa</taxon>
        <taxon>Spiralia</taxon>
        <taxon>Gnathifera</taxon>
        <taxon>Rotifera</taxon>
        <taxon>Eurotatoria</taxon>
        <taxon>Monogononta</taxon>
        <taxon>Pseudotrocha</taxon>
        <taxon>Ploima</taxon>
        <taxon>Brachionidae</taxon>
        <taxon>Brachionus</taxon>
    </lineage>
</organism>
<reference evidence="1 2" key="1">
    <citation type="journal article" date="2018" name="Sci. Rep.">
        <title>Genomic signatures of local adaptation to the degree of environmental predictability in rotifers.</title>
        <authorList>
            <person name="Franch-Gras L."/>
            <person name="Hahn C."/>
            <person name="Garcia-Roger E.M."/>
            <person name="Carmona M.J."/>
            <person name="Serra M."/>
            <person name="Gomez A."/>
        </authorList>
    </citation>
    <scope>NUCLEOTIDE SEQUENCE [LARGE SCALE GENOMIC DNA]</scope>
    <source>
        <strain evidence="1">HYR1</strain>
    </source>
</reference>
<dbReference type="AlphaFoldDB" id="A0A3M7PXL6"/>
<dbReference type="Proteomes" id="UP000276133">
    <property type="component" value="Unassembled WGS sequence"/>
</dbReference>
<dbReference type="EMBL" id="REGN01008290">
    <property type="protein sequence ID" value="RNA03952.1"/>
    <property type="molecule type" value="Genomic_DNA"/>
</dbReference>
<sequence>MSNKCNLDFLHPYRTAEIFRLFRHSIGTNVGLAQQPDCLNMTNLLDSNKNHFENRVHQGCGLELAICTAWLFK</sequence>
<gene>
    <name evidence="1" type="ORF">BpHYR1_019729</name>
</gene>
<comment type="caution">
    <text evidence="1">The sequence shown here is derived from an EMBL/GenBank/DDBJ whole genome shotgun (WGS) entry which is preliminary data.</text>
</comment>
<keyword evidence="2" id="KW-1185">Reference proteome</keyword>
<evidence type="ECO:0000313" key="1">
    <source>
        <dbReference type="EMBL" id="RNA03952.1"/>
    </source>
</evidence>
<proteinExistence type="predicted"/>
<accession>A0A3M7PXL6</accession>